<dbReference type="EMBL" id="FUZZ01000001">
    <property type="protein sequence ID" value="SKD02731.1"/>
    <property type="molecule type" value="Genomic_DNA"/>
</dbReference>
<name>A0A1T5NQC4_9BACT</name>
<protein>
    <submittedName>
        <fullName evidence="1">Uncharacterized protein</fullName>
    </submittedName>
</protein>
<reference evidence="1 2" key="1">
    <citation type="submission" date="2017-02" db="EMBL/GenBank/DDBJ databases">
        <authorList>
            <person name="Peterson S.W."/>
        </authorList>
    </citation>
    <scope>NUCLEOTIDE SEQUENCE [LARGE SCALE GENOMIC DNA]</scope>
    <source>
        <strain evidence="1 2">DSM 18108</strain>
    </source>
</reference>
<dbReference type="SUPFAM" id="SSF56399">
    <property type="entry name" value="ADP-ribosylation"/>
    <property type="match status" value="1"/>
</dbReference>
<dbReference type="RefSeq" id="WP_079470078.1">
    <property type="nucleotide sequence ID" value="NZ_FUZZ01000001.1"/>
</dbReference>
<accession>A0A1T5NQC4</accession>
<sequence>MIHATRPGLVLGFHGCEEKVRDALVTGSIKMSPSSKPYDWLGSGCYFWENNYERAYDYACNPPGNKVIRSPAVLGAVIDLKFCLDLLDTTCLRLLYDSYKTLSEAAAQSGRMLPVNKYATGSRDLLLRNLDCAVIENLHADREMKSLLPYDSVRSVFVEGDELYPNAGFRDKNHIQICIRNPNCIKGYFNPVREVQWPHAFLLKDNNADYIQQI</sequence>
<dbReference type="STRING" id="393003.SAMN05660461_2624"/>
<proteinExistence type="predicted"/>
<evidence type="ECO:0000313" key="1">
    <source>
        <dbReference type="EMBL" id="SKD02731.1"/>
    </source>
</evidence>
<evidence type="ECO:0000313" key="2">
    <source>
        <dbReference type="Proteomes" id="UP000190166"/>
    </source>
</evidence>
<gene>
    <name evidence="1" type="ORF">SAMN05660461_2624</name>
</gene>
<dbReference type="Proteomes" id="UP000190166">
    <property type="component" value="Unassembled WGS sequence"/>
</dbReference>
<organism evidence="1 2">
    <name type="scientific">Chitinophaga ginsengisegetis</name>
    <dbReference type="NCBI Taxonomy" id="393003"/>
    <lineage>
        <taxon>Bacteria</taxon>
        <taxon>Pseudomonadati</taxon>
        <taxon>Bacteroidota</taxon>
        <taxon>Chitinophagia</taxon>
        <taxon>Chitinophagales</taxon>
        <taxon>Chitinophagaceae</taxon>
        <taxon>Chitinophaga</taxon>
    </lineage>
</organism>
<dbReference type="AlphaFoldDB" id="A0A1T5NQC4"/>
<keyword evidence="2" id="KW-1185">Reference proteome</keyword>